<feature type="transmembrane region" description="Helical" evidence="2">
    <location>
        <begin position="572"/>
        <end position="598"/>
    </location>
</feature>
<keyword evidence="2" id="KW-0472">Membrane</keyword>
<keyword evidence="2" id="KW-0812">Transmembrane</keyword>
<evidence type="ECO:0000256" key="2">
    <source>
        <dbReference type="SAM" id="Phobius"/>
    </source>
</evidence>
<feature type="transmembrane region" description="Helical" evidence="2">
    <location>
        <begin position="392"/>
        <end position="417"/>
    </location>
</feature>
<feature type="transmembrane region" description="Helical" evidence="2">
    <location>
        <begin position="463"/>
        <end position="485"/>
    </location>
</feature>
<dbReference type="PATRIC" id="fig|933944.5.peg.887"/>
<feature type="transmembrane region" description="Helical" evidence="2">
    <location>
        <begin position="423"/>
        <end position="442"/>
    </location>
</feature>
<evidence type="ECO:0000313" key="4">
    <source>
        <dbReference type="EMBL" id="OEU89566.1"/>
    </source>
</evidence>
<feature type="domain" description="NACHT" evidence="3">
    <location>
        <begin position="134"/>
        <end position="279"/>
    </location>
</feature>
<sequence length="684" mass="72921">MAWAGLGALLVATVGMAVRGVMNGDLKVLDVWAAFVPVAVAIGGIAMTVLQAGRRTPATPEEAVAALARKVARDWREESRHRGLFAERRMAVRWRRRPGSERVSRLAAELPGEGVLNQLTETFARHARAGSLSRLVVTGEPGAGKTAVCVLTTLELAEPAGPAVPVLFRLSSWDPARPLTEWMTDELTTDYPALADRTRSHEIAGELVQHHVLPVLDGLDEVCDPAAALRRIEDELEGRSLILTCRTADFDRLDAGAVLSEAFVVRLQPLRADEARGVLETACTGPDLEPLAAALDSRPGGSLAQALETPFMLSLLVARGGSLPGELLSATGPGAGERIKQHLLGAFVARAYRLGDVDADEARRHLAFLARNVDPATGRLAWWQLHRAVPRWVFLAVALGSSAIGCSAAAIALFSLFGRPLMGLWIGLGAALVGAPVVELVPQDDPRRAKPRLRSVRPPSSHALQRVLGFGAVGAAACAVIVWFLYEKPQYAVIGGVLSGITYAAARYFSEPSDPVEAVTPVTLLRSDRSAVLYAWLAGAVAGALTGAYLGASIKDGRRTPQLDDVTLIDQLPTAVEALMGAAAGALLSATGLGLMAIGSSSWGRFVATRGWLAVRGHTPRRLMAFVEDARERGVLRQMNGYYEFRHRLLQRHLAEPERAGSSALSADGTCPDRDRARPAGRSA</sequence>
<evidence type="ECO:0000313" key="5">
    <source>
        <dbReference type="Proteomes" id="UP000176087"/>
    </source>
</evidence>
<dbReference type="InterPro" id="IPR027417">
    <property type="entry name" value="P-loop_NTPase"/>
</dbReference>
<keyword evidence="2" id="KW-1133">Transmembrane helix</keyword>
<dbReference type="SUPFAM" id="SSF52540">
    <property type="entry name" value="P-loop containing nucleoside triphosphate hydrolases"/>
    <property type="match status" value="1"/>
</dbReference>
<dbReference type="Proteomes" id="UP000176087">
    <property type="component" value="Unassembled WGS sequence"/>
</dbReference>
<feature type="transmembrane region" description="Helical" evidence="2">
    <location>
        <begin position="531"/>
        <end position="552"/>
    </location>
</feature>
<keyword evidence="5" id="KW-1185">Reference proteome</keyword>
<name>A0A1E7JMS4_9ACTN</name>
<reference evidence="4 5" key="1">
    <citation type="journal article" date="2016" name="Front. Microbiol.">
        <title>Comparative Genomics Analysis of Streptomyces Species Reveals Their Adaptation to the Marine Environment and Their Diversity at the Genomic Level.</title>
        <authorList>
            <person name="Tian X."/>
            <person name="Zhang Z."/>
            <person name="Yang T."/>
            <person name="Chen M."/>
            <person name="Li J."/>
            <person name="Chen F."/>
            <person name="Yang J."/>
            <person name="Li W."/>
            <person name="Zhang B."/>
            <person name="Zhang Z."/>
            <person name="Wu J."/>
            <person name="Zhang C."/>
            <person name="Long L."/>
            <person name="Xiao J."/>
        </authorList>
    </citation>
    <scope>NUCLEOTIDE SEQUENCE [LARGE SCALE GENOMIC DNA]</scope>
    <source>
        <strain evidence="4 5">SCSIO 10390</strain>
    </source>
</reference>
<protein>
    <recommendedName>
        <fullName evidence="3">NACHT domain-containing protein</fullName>
    </recommendedName>
</protein>
<organism evidence="4 5">
    <name type="scientific">Streptomyces abyssalis</name>
    <dbReference type="NCBI Taxonomy" id="933944"/>
    <lineage>
        <taxon>Bacteria</taxon>
        <taxon>Bacillati</taxon>
        <taxon>Actinomycetota</taxon>
        <taxon>Actinomycetes</taxon>
        <taxon>Kitasatosporales</taxon>
        <taxon>Streptomycetaceae</taxon>
        <taxon>Streptomyces</taxon>
    </lineage>
</organism>
<evidence type="ECO:0000259" key="3">
    <source>
        <dbReference type="Pfam" id="PF05729"/>
    </source>
</evidence>
<dbReference type="STRING" id="933944.AN215_07335"/>
<feature type="region of interest" description="Disordered" evidence="1">
    <location>
        <begin position="660"/>
        <end position="684"/>
    </location>
</feature>
<dbReference type="Gene3D" id="3.40.50.300">
    <property type="entry name" value="P-loop containing nucleotide triphosphate hydrolases"/>
    <property type="match status" value="1"/>
</dbReference>
<dbReference type="AlphaFoldDB" id="A0A1E7JMS4"/>
<gene>
    <name evidence="4" type="ORF">AN215_07335</name>
</gene>
<proteinExistence type="predicted"/>
<accession>A0A1E7JMS4</accession>
<dbReference type="EMBL" id="LJGT01000038">
    <property type="protein sequence ID" value="OEU89566.1"/>
    <property type="molecule type" value="Genomic_DNA"/>
</dbReference>
<evidence type="ECO:0000256" key="1">
    <source>
        <dbReference type="SAM" id="MobiDB-lite"/>
    </source>
</evidence>
<feature type="transmembrane region" description="Helical" evidence="2">
    <location>
        <begin position="33"/>
        <end position="50"/>
    </location>
</feature>
<comment type="caution">
    <text evidence="4">The sequence shown here is derived from an EMBL/GenBank/DDBJ whole genome shotgun (WGS) entry which is preliminary data.</text>
</comment>
<dbReference type="Pfam" id="PF05729">
    <property type="entry name" value="NACHT"/>
    <property type="match status" value="1"/>
</dbReference>
<dbReference type="InterPro" id="IPR007111">
    <property type="entry name" value="NACHT_NTPase"/>
</dbReference>